<organism evidence="5 6">
    <name type="scientific">Trichophyton interdigitale (strain MR816)</name>
    <dbReference type="NCBI Taxonomy" id="1215338"/>
    <lineage>
        <taxon>Eukaryota</taxon>
        <taxon>Fungi</taxon>
        <taxon>Dikarya</taxon>
        <taxon>Ascomycota</taxon>
        <taxon>Pezizomycotina</taxon>
        <taxon>Eurotiomycetes</taxon>
        <taxon>Eurotiomycetidae</taxon>
        <taxon>Onygenales</taxon>
        <taxon>Arthrodermataceae</taxon>
        <taxon>Trichophyton</taxon>
    </lineage>
</organism>
<dbReference type="GO" id="GO:0032259">
    <property type="term" value="P:methylation"/>
    <property type="evidence" value="ECO:0007669"/>
    <property type="project" value="UniProtKB-KW"/>
</dbReference>
<gene>
    <name evidence="5" type="ORF">H109_05897</name>
</gene>
<evidence type="ECO:0000256" key="2">
    <source>
        <dbReference type="ARBA" id="ARBA00022603"/>
    </source>
</evidence>
<name>A0A059J3G8_TRIIM</name>
<dbReference type="PIRSF" id="PIRSF018005">
    <property type="entry name" value="UCP018005"/>
    <property type="match status" value="1"/>
</dbReference>
<dbReference type="Gene3D" id="3.40.50.150">
    <property type="entry name" value="Vaccinia Virus protein VP39"/>
    <property type="match status" value="1"/>
</dbReference>
<evidence type="ECO:0000313" key="6">
    <source>
        <dbReference type="Proteomes" id="UP000024533"/>
    </source>
</evidence>
<dbReference type="AlphaFoldDB" id="A0A059J3G8"/>
<reference evidence="5 6" key="1">
    <citation type="submission" date="2014-02" db="EMBL/GenBank/DDBJ databases">
        <title>The Genome Sequence of Trichophyton interdigitale MR816.</title>
        <authorList>
            <consortium name="The Broad Institute Genomics Platform"/>
            <person name="Cuomo C.A."/>
            <person name="White T.C."/>
            <person name="Graser Y."/>
            <person name="Martinez-Rossi N."/>
            <person name="Heitman J."/>
            <person name="Young S.K."/>
            <person name="Zeng Q."/>
            <person name="Gargeya S."/>
            <person name="Abouelleil A."/>
            <person name="Alvarado L."/>
            <person name="Chapman S.B."/>
            <person name="Gainer-Dewar J."/>
            <person name="Goldberg J."/>
            <person name="Griggs A."/>
            <person name="Gujja S."/>
            <person name="Hansen M."/>
            <person name="Howarth C."/>
            <person name="Imamovic A."/>
            <person name="Larimer J."/>
            <person name="Martinez D."/>
            <person name="Murphy C."/>
            <person name="Pearson M.D."/>
            <person name="Persinoti G."/>
            <person name="Poon T."/>
            <person name="Priest M."/>
            <person name="Roberts A.D."/>
            <person name="Saif S."/>
            <person name="Shea T.D."/>
            <person name="Sykes S.N."/>
            <person name="Wortman J."/>
            <person name="Nusbaum C."/>
            <person name="Birren B."/>
        </authorList>
    </citation>
    <scope>NUCLEOTIDE SEQUENCE [LARGE SCALE GENOMIC DNA]</scope>
    <source>
        <strain evidence="5 6">MR816</strain>
    </source>
</reference>
<dbReference type="NCBIfam" id="TIGR03439">
    <property type="entry name" value="methyl_EasF"/>
    <property type="match status" value="1"/>
</dbReference>
<dbReference type="STRING" id="1215338.A0A059J3G8"/>
<evidence type="ECO:0000259" key="4">
    <source>
        <dbReference type="Pfam" id="PF10017"/>
    </source>
</evidence>
<keyword evidence="6" id="KW-1185">Reference proteome</keyword>
<dbReference type="InterPro" id="IPR051128">
    <property type="entry name" value="EgtD_Methyltrsf_superfamily"/>
</dbReference>
<comment type="similarity">
    <text evidence="1">Belongs to the methyltransferase superfamily.</text>
</comment>
<comment type="caution">
    <text evidence="5">The sequence shown here is derived from an EMBL/GenBank/DDBJ whole genome shotgun (WGS) entry which is preliminary data.</text>
</comment>
<protein>
    <recommendedName>
        <fullName evidence="4">Histidine-specific methyltransferase SAM-dependent domain-containing protein</fullName>
    </recommendedName>
</protein>
<keyword evidence="3" id="KW-0808">Transferase</keyword>
<dbReference type="PANTHER" id="PTHR43397">
    <property type="entry name" value="ERGOTHIONEINE BIOSYNTHESIS PROTEIN 1"/>
    <property type="match status" value="1"/>
</dbReference>
<evidence type="ECO:0000313" key="5">
    <source>
        <dbReference type="EMBL" id="KDB22188.1"/>
    </source>
</evidence>
<dbReference type="HOGENOM" id="CLU_049766_0_2_1"/>
<accession>A0A059J3G8</accession>
<dbReference type="GO" id="GO:0008168">
    <property type="term" value="F:methyltransferase activity"/>
    <property type="evidence" value="ECO:0007669"/>
    <property type="project" value="UniProtKB-KW"/>
</dbReference>
<sequence>MRSITPQYRSVDGIIDVGHPNGSFDMKLDILKGLCNKPREFPSVLIWDDRGSELYEKLCEEPAYYPRSCEIDILQKHCSNIVGTFSDFSILIELGCGNLQKTGAILAALKAQGKKTSYYALDVSLDSLKKNLRDLSAKFCYSSTIRVTGLLGTYAGCARWVESSFDSFPTNDITFLWMGNTIANTEIQDAANLLASFRQACRGTCSFIFGADACSDESRIRACYNDRPGYFHAVVANGMNSTNAALGREVFNPKDWKVRVRFDRETRMVRCSHVCQRNLNLEVMGHIFSFSQGTEINQLLSGKWSPEQIAFMSQLGGFTLTNSWMDKEEIYGFYRIESAQRI</sequence>
<dbReference type="InterPro" id="IPR017805">
    <property type="entry name" value="SAM_MeTrfase_EasF-type_put"/>
</dbReference>
<keyword evidence="2" id="KW-0489">Methyltransferase</keyword>
<dbReference type="Proteomes" id="UP000024533">
    <property type="component" value="Unassembled WGS sequence"/>
</dbReference>
<dbReference type="OrthoDB" id="659at2759"/>
<proteinExistence type="inferred from homology"/>
<dbReference type="PANTHER" id="PTHR43397:SF2">
    <property type="entry name" value="HISTIDINE-SPECIFIC METHYLTRANSFERASE SAM-DEPENDENT DOMAIN-CONTAINING PROTEIN"/>
    <property type="match status" value="1"/>
</dbReference>
<dbReference type="InterPro" id="IPR019257">
    <property type="entry name" value="MeTrfase_dom"/>
</dbReference>
<dbReference type="EMBL" id="AOKY01000375">
    <property type="protein sequence ID" value="KDB22188.1"/>
    <property type="molecule type" value="Genomic_DNA"/>
</dbReference>
<dbReference type="OMA" id="KYLWDET"/>
<dbReference type="InterPro" id="IPR029063">
    <property type="entry name" value="SAM-dependent_MTases_sf"/>
</dbReference>
<feature type="domain" description="Histidine-specific methyltransferase SAM-dependent" evidence="4">
    <location>
        <begin position="27"/>
        <end position="335"/>
    </location>
</feature>
<dbReference type="Pfam" id="PF10017">
    <property type="entry name" value="Methyltransf_33"/>
    <property type="match status" value="1"/>
</dbReference>
<dbReference type="InterPro" id="IPR017804">
    <property type="entry name" value="MeTrfase_EgtD-like"/>
</dbReference>
<evidence type="ECO:0000256" key="3">
    <source>
        <dbReference type="ARBA" id="ARBA00022679"/>
    </source>
</evidence>
<evidence type="ECO:0000256" key="1">
    <source>
        <dbReference type="ARBA" id="ARBA00008361"/>
    </source>
</evidence>